<name>A0A3P3XIY4_9SPIR</name>
<gene>
    <name evidence="7" type="primary">fabG</name>
    <name evidence="7" type="ORF">SPIROBIBN47_280053</name>
</gene>
<feature type="binding site" evidence="4">
    <location>
        <begin position="14"/>
        <end position="17"/>
    </location>
    <ligand>
        <name>NADP(+)</name>
        <dbReference type="ChEBI" id="CHEBI:58349"/>
    </ligand>
</feature>
<organism evidence="7">
    <name type="scientific">uncultured spirochete</name>
    <dbReference type="NCBI Taxonomy" id="156406"/>
    <lineage>
        <taxon>Bacteria</taxon>
        <taxon>Pseudomonadati</taxon>
        <taxon>Spirochaetota</taxon>
        <taxon>Spirochaetia</taxon>
        <taxon>Spirochaetales</taxon>
        <taxon>environmental samples</taxon>
    </lineage>
</organism>
<dbReference type="GO" id="GO:0004316">
    <property type="term" value="F:3-oxoacyl-[acyl-carrier-protein] reductase (NADPH) activity"/>
    <property type="evidence" value="ECO:0007669"/>
    <property type="project" value="UniProtKB-UniRule"/>
</dbReference>
<dbReference type="UniPathway" id="UPA00094"/>
<evidence type="ECO:0000256" key="4">
    <source>
        <dbReference type="PIRSR" id="PIRSR611284-2"/>
    </source>
</evidence>
<keyword evidence="5" id="KW-0276">Fatty acid metabolism</keyword>
<dbReference type="InterPro" id="IPR036291">
    <property type="entry name" value="NAD(P)-bd_dom_sf"/>
</dbReference>
<dbReference type="InterPro" id="IPR020904">
    <property type="entry name" value="Sc_DH/Rdtase_CS"/>
</dbReference>
<feature type="binding site" evidence="4">
    <location>
        <begin position="144"/>
        <end position="148"/>
    </location>
    <ligand>
        <name>NADP(+)</name>
        <dbReference type="ChEBI" id="CHEBI:58349"/>
    </ligand>
</feature>
<dbReference type="PANTHER" id="PTHR42760:SF133">
    <property type="entry name" value="3-OXOACYL-[ACYL-CARRIER-PROTEIN] REDUCTASE"/>
    <property type="match status" value="1"/>
</dbReference>
<protein>
    <recommendedName>
        <fullName evidence="5">3-oxoacyl-[acyl-carrier-protein] reductase</fullName>
        <ecNumber evidence="5">1.1.1.100</ecNumber>
    </recommendedName>
</protein>
<dbReference type="InterPro" id="IPR002347">
    <property type="entry name" value="SDR_fam"/>
</dbReference>
<dbReference type="PANTHER" id="PTHR42760">
    <property type="entry name" value="SHORT-CHAIN DEHYDROGENASES/REDUCTASES FAMILY MEMBER"/>
    <property type="match status" value="1"/>
</dbReference>
<evidence type="ECO:0000313" key="7">
    <source>
        <dbReference type="EMBL" id="SLM13211.1"/>
    </source>
</evidence>
<feature type="binding site" evidence="4">
    <location>
        <position position="79"/>
    </location>
    <ligand>
        <name>NADP(+)</name>
        <dbReference type="ChEBI" id="CHEBI:58349"/>
    </ligand>
</feature>
<dbReference type="CDD" id="cd05333">
    <property type="entry name" value="BKR_SDR_c"/>
    <property type="match status" value="1"/>
</dbReference>
<dbReference type="NCBIfam" id="TIGR01830">
    <property type="entry name" value="3oxo_ACP_reduc"/>
    <property type="match status" value="1"/>
</dbReference>
<keyword evidence="5" id="KW-0443">Lipid metabolism</keyword>
<feature type="binding site" evidence="4">
    <location>
        <position position="177"/>
    </location>
    <ligand>
        <name>NADP(+)</name>
        <dbReference type="ChEBI" id="CHEBI:58349"/>
    </ligand>
</feature>
<dbReference type="GO" id="GO:0048038">
    <property type="term" value="F:quinone binding"/>
    <property type="evidence" value="ECO:0007669"/>
    <property type="project" value="TreeGrafter"/>
</dbReference>
<dbReference type="InterPro" id="IPR057326">
    <property type="entry name" value="KR_dom"/>
</dbReference>
<dbReference type="PROSITE" id="PS00061">
    <property type="entry name" value="ADH_SHORT"/>
    <property type="match status" value="1"/>
</dbReference>
<dbReference type="NCBIfam" id="NF009466">
    <property type="entry name" value="PRK12826.1-2"/>
    <property type="match status" value="1"/>
</dbReference>
<evidence type="ECO:0000256" key="3">
    <source>
        <dbReference type="PIRSR" id="PIRSR611284-1"/>
    </source>
</evidence>
<comment type="catalytic activity">
    <reaction evidence="5">
        <text>a (3R)-hydroxyacyl-[ACP] + NADP(+) = a 3-oxoacyl-[ACP] + NADPH + H(+)</text>
        <dbReference type="Rhea" id="RHEA:17397"/>
        <dbReference type="Rhea" id="RHEA-COMP:9916"/>
        <dbReference type="Rhea" id="RHEA-COMP:9945"/>
        <dbReference type="ChEBI" id="CHEBI:15378"/>
        <dbReference type="ChEBI" id="CHEBI:57783"/>
        <dbReference type="ChEBI" id="CHEBI:58349"/>
        <dbReference type="ChEBI" id="CHEBI:78776"/>
        <dbReference type="ChEBI" id="CHEBI:78827"/>
        <dbReference type="EC" id="1.1.1.100"/>
    </reaction>
</comment>
<keyword evidence="4 5" id="KW-0521">NADP</keyword>
<dbReference type="AlphaFoldDB" id="A0A3P3XIY4"/>
<dbReference type="InterPro" id="IPR011284">
    <property type="entry name" value="3oxo_ACP_reduc"/>
</dbReference>
<evidence type="ECO:0000256" key="1">
    <source>
        <dbReference type="ARBA" id="ARBA00006484"/>
    </source>
</evidence>
<feature type="domain" description="Ketoreductase" evidence="6">
    <location>
        <begin position="8"/>
        <end position="175"/>
    </location>
</feature>
<comment type="similarity">
    <text evidence="1 5">Belongs to the short-chain dehydrogenases/reductases (SDR) family.</text>
</comment>
<dbReference type="PRINTS" id="PR00080">
    <property type="entry name" value="SDRFAMILY"/>
</dbReference>
<keyword evidence="2 5" id="KW-0560">Oxidoreductase</keyword>
<dbReference type="GO" id="GO:0051287">
    <property type="term" value="F:NAD binding"/>
    <property type="evidence" value="ECO:0007669"/>
    <property type="project" value="UniProtKB-UniRule"/>
</dbReference>
<dbReference type="FunFam" id="3.40.50.720:FF:000173">
    <property type="entry name" value="3-oxoacyl-[acyl-carrier protein] reductase"/>
    <property type="match status" value="1"/>
</dbReference>
<evidence type="ECO:0000259" key="6">
    <source>
        <dbReference type="SMART" id="SM00822"/>
    </source>
</evidence>
<keyword evidence="5" id="KW-0275">Fatty acid biosynthesis</keyword>
<dbReference type="SUPFAM" id="SSF51735">
    <property type="entry name" value="NAD(P)-binding Rossmann-fold domains"/>
    <property type="match status" value="1"/>
</dbReference>
<dbReference type="PRINTS" id="PR00081">
    <property type="entry name" value="GDHRDH"/>
</dbReference>
<feature type="active site" description="Proton acceptor" evidence="3">
    <location>
        <position position="144"/>
    </location>
</feature>
<sequence>MGKLLEGEVCVITGASRGIGQAIAVRFKEEGALVYGLSRSKPEANIEWIPCDVADEVSIESAVNSIFQKENRIDIVVNNAGITRDGLIMRMKTEDWDAVLNANLRSAFIMSRAVSRMMLRQRSGCILNISSVVGLHGNGGQANYAASKAGIIGLTKSLAKELASRNIRVNALAPGYIETAMTSVLPDAAKQSLTTSIPLARPGTPAEVAEAALFLCSPRASYITGVVLNVDGGMGM</sequence>
<reference evidence="7" key="1">
    <citation type="submission" date="2017-02" db="EMBL/GenBank/DDBJ databases">
        <authorList>
            <person name="Regsiter A."/>
            <person name="William W."/>
        </authorList>
    </citation>
    <scope>NUCLEOTIDE SEQUENCE</scope>
    <source>
        <strain evidence="7">Bib</strain>
    </source>
</reference>
<proteinExistence type="inferred from homology"/>
<evidence type="ECO:0000256" key="5">
    <source>
        <dbReference type="RuleBase" id="RU366074"/>
    </source>
</evidence>
<accession>A0A3P3XIY4</accession>
<comment type="subunit">
    <text evidence="5">Homotetramer.</text>
</comment>
<comment type="pathway">
    <text evidence="5">Lipid metabolism; fatty acid biosynthesis.</text>
</comment>
<dbReference type="EC" id="1.1.1.100" evidence="5"/>
<dbReference type="EMBL" id="FWDM01000021">
    <property type="protein sequence ID" value="SLM13211.1"/>
    <property type="molecule type" value="Genomic_DNA"/>
</dbReference>
<evidence type="ECO:0000256" key="2">
    <source>
        <dbReference type="ARBA" id="ARBA00023002"/>
    </source>
</evidence>
<keyword evidence="5" id="KW-0444">Lipid biosynthesis</keyword>
<dbReference type="Gene3D" id="3.40.50.720">
    <property type="entry name" value="NAD(P)-binding Rossmann-like Domain"/>
    <property type="match status" value="1"/>
</dbReference>
<dbReference type="GO" id="GO:0006633">
    <property type="term" value="P:fatty acid biosynthetic process"/>
    <property type="evidence" value="ECO:0007669"/>
    <property type="project" value="UniProtKB-UniPathway"/>
</dbReference>
<dbReference type="Pfam" id="PF13561">
    <property type="entry name" value="adh_short_C2"/>
    <property type="match status" value="1"/>
</dbReference>
<dbReference type="SMART" id="SM00822">
    <property type="entry name" value="PKS_KR"/>
    <property type="match status" value="1"/>
</dbReference>
<comment type="function">
    <text evidence="5">Catalyzes the NADPH-dependent reduction of beta-ketoacyl-ACP substrates to beta-hydroxyacyl-ACP products, the first reductive step in the elongation cycle of fatty acid biosynthesis.</text>
</comment>